<protein>
    <submittedName>
        <fullName evidence="2">Uncharacterized protein</fullName>
    </submittedName>
</protein>
<dbReference type="Proteomes" id="UP000243499">
    <property type="component" value="Chromosome 2"/>
</dbReference>
<feature type="region of interest" description="Disordered" evidence="1">
    <location>
        <begin position="377"/>
        <end position="414"/>
    </location>
</feature>
<feature type="compositionally biased region" description="Low complexity" evidence="1">
    <location>
        <begin position="388"/>
        <end position="397"/>
    </location>
</feature>
<evidence type="ECO:0000256" key="1">
    <source>
        <dbReference type="SAM" id="MobiDB-lite"/>
    </source>
</evidence>
<accession>A0A2T8KRE3</accession>
<feature type="compositionally biased region" description="Polar residues" evidence="1">
    <location>
        <begin position="165"/>
        <end position="177"/>
    </location>
</feature>
<name>A0A2T8KRE3_9POAL</name>
<feature type="compositionally biased region" description="Low complexity" evidence="1">
    <location>
        <begin position="152"/>
        <end position="162"/>
    </location>
</feature>
<feature type="compositionally biased region" description="Basic residues" evidence="1">
    <location>
        <begin position="107"/>
        <end position="117"/>
    </location>
</feature>
<gene>
    <name evidence="2" type="ORF">PAHAL_2G335300</name>
</gene>
<reference evidence="2" key="1">
    <citation type="submission" date="2018-04" db="EMBL/GenBank/DDBJ databases">
        <title>WGS assembly of Panicum hallii.</title>
        <authorList>
            <person name="Lovell J."/>
            <person name="Jenkins J."/>
            <person name="Lowry D."/>
            <person name="Mamidi S."/>
            <person name="Sreedasyam A."/>
            <person name="Weng X."/>
            <person name="Barry K."/>
            <person name="Bonette J."/>
            <person name="Campitelli B."/>
            <person name="Daum C."/>
            <person name="Gordon S."/>
            <person name="Gould B."/>
            <person name="Lipzen A."/>
            <person name="Macqueen A."/>
            <person name="Palacio-Mejia J."/>
            <person name="Plott C."/>
            <person name="Shakirov E."/>
            <person name="Shu S."/>
            <person name="Yoshinaga Y."/>
            <person name="Zane M."/>
            <person name="Rokhsar D."/>
            <person name="Grimwood J."/>
            <person name="Schmutz J."/>
            <person name="Juenger T."/>
        </authorList>
    </citation>
    <scope>NUCLEOTIDE SEQUENCE [LARGE SCALE GENOMIC DNA]</scope>
    <source>
        <strain evidence="2">FIL2</strain>
    </source>
</reference>
<sequence>MVPPGDGARGRLRARRVAAGAQRPGAPSLRAGGGPGRALAAHRPDAPGSGGGPAVVRQAGRAEPLAGAAGRSAAPGRVPGVVLPAPADAAPVLRQGAGPAPAGPPHGRPRGARRQQRRRPDTDKPGRGGHQPPVPKRALLLPVPNRRRRRGGTSQHQGSRRSAGTVATRSSSSSAPTWQAPVALVAPSGSRRDQLDAAHTLQLLHACSLAHHLDLELVMPDEMSRLLYWLGPAEGACGDLIRRVPQLPNVSALSLRIRWGFGGGIAPSLASLLSRTPGLTRLRMDASPYCFAVSVLRATSRRREDGSGGRAASAQTTTTAFERSPWSGSRGKTLKSAGSWRSCLGARRDRWRGCLSRSVTTPWRPLLTRLLPISRRASPWRRPGGGNAARRACSRGSSGREDDRGVPTQTCEQV</sequence>
<dbReference type="AlphaFoldDB" id="A0A2T8KRE3"/>
<proteinExistence type="predicted"/>
<feature type="region of interest" description="Disordered" evidence="1">
    <location>
        <begin position="302"/>
        <end position="336"/>
    </location>
</feature>
<evidence type="ECO:0000313" key="2">
    <source>
        <dbReference type="EMBL" id="PVH64692.1"/>
    </source>
</evidence>
<dbReference type="EMBL" id="CM008047">
    <property type="protein sequence ID" value="PVH64692.1"/>
    <property type="molecule type" value="Genomic_DNA"/>
</dbReference>
<feature type="compositionally biased region" description="Low complexity" evidence="1">
    <location>
        <begin position="62"/>
        <end position="100"/>
    </location>
</feature>
<feature type="region of interest" description="Disordered" evidence="1">
    <location>
        <begin position="1"/>
        <end position="178"/>
    </location>
</feature>
<dbReference type="Gramene" id="PVH64692">
    <property type="protein sequence ID" value="PVH64692"/>
    <property type="gene ID" value="PAHAL_2G335300"/>
</dbReference>
<organism evidence="2">
    <name type="scientific">Panicum hallii</name>
    <dbReference type="NCBI Taxonomy" id="206008"/>
    <lineage>
        <taxon>Eukaryota</taxon>
        <taxon>Viridiplantae</taxon>
        <taxon>Streptophyta</taxon>
        <taxon>Embryophyta</taxon>
        <taxon>Tracheophyta</taxon>
        <taxon>Spermatophyta</taxon>
        <taxon>Magnoliopsida</taxon>
        <taxon>Liliopsida</taxon>
        <taxon>Poales</taxon>
        <taxon>Poaceae</taxon>
        <taxon>PACMAD clade</taxon>
        <taxon>Panicoideae</taxon>
        <taxon>Panicodae</taxon>
        <taxon>Paniceae</taxon>
        <taxon>Panicinae</taxon>
        <taxon>Panicum</taxon>
        <taxon>Panicum sect. Panicum</taxon>
    </lineage>
</organism>
<feature type="compositionally biased region" description="Low complexity" evidence="1">
    <location>
        <begin position="17"/>
        <end position="30"/>
    </location>
</feature>